<proteinExistence type="predicted"/>
<gene>
    <name evidence="2" type="ORF">CYMTET_29484</name>
</gene>
<evidence type="ECO:0000256" key="1">
    <source>
        <dbReference type="PROSITE-ProRule" id="PRU00023"/>
    </source>
</evidence>
<dbReference type="AlphaFoldDB" id="A0AAE0FKY2"/>
<sequence>CLKELVERWDARVDVPCGEGFTALHEAAYRGNEALVLWLLEKGAVNGMVSGKRNGAGPFDAAGWAATRGSSHLAQMISSWVPEATRHGENCNNTSNKYFKISVHSRNSTPAPI</sequence>
<dbReference type="PROSITE" id="PS50088">
    <property type="entry name" value="ANK_REPEAT"/>
    <property type="match status" value="1"/>
</dbReference>
<reference evidence="2 3" key="1">
    <citation type="journal article" date="2015" name="Genome Biol. Evol.">
        <title>Comparative Genomics of a Bacterivorous Green Alga Reveals Evolutionary Causalities and Consequences of Phago-Mixotrophic Mode of Nutrition.</title>
        <authorList>
            <person name="Burns J.A."/>
            <person name="Paasch A."/>
            <person name="Narechania A."/>
            <person name="Kim E."/>
        </authorList>
    </citation>
    <scope>NUCLEOTIDE SEQUENCE [LARGE SCALE GENOMIC DNA]</scope>
    <source>
        <strain evidence="2 3">PLY_AMNH</strain>
    </source>
</reference>
<keyword evidence="3" id="KW-1185">Reference proteome</keyword>
<accession>A0AAE0FKY2</accession>
<comment type="caution">
    <text evidence="2">The sequence shown here is derived from an EMBL/GenBank/DDBJ whole genome shotgun (WGS) entry which is preliminary data.</text>
</comment>
<keyword evidence="1" id="KW-0040">ANK repeat</keyword>
<protein>
    <submittedName>
        <fullName evidence="2">Uncharacterized protein</fullName>
    </submittedName>
</protein>
<feature type="non-terminal residue" evidence="2">
    <location>
        <position position="1"/>
    </location>
</feature>
<dbReference type="Pfam" id="PF13637">
    <property type="entry name" value="Ank_4"/>
    <property type="match status" value="1"/>
</dbReference>
<dbReference type="SUPFAM" id="SSF48403">
    <property type="entry name" value="Ankyrin repeat"/>
    <property type="match status" value="1"/>
</dbReference>
<dbReference type="EMBL" id="LGRX02016791">
    <property type="protein sequence ID" value="KAK3261609.1"/>
    <property type="molecule type" value="Genomic_DNA"/>
</dbReference>
<feature type="repeat" description="ANK" evidence="1">
    <location>
        <begin position="19"/>
        <end position="44"/>
    </location>
</feature>
<organism evidence="2 3">
    <name type="scientific">Cymbomonas tetramitiformis</name>
    <dbReference type="NCBI Taxonomy" id="36881"/>
    <lineage>
        <taxon>Eukaryota</taxon>
        <taxon>Viridiplantae</taxon>
        <taxon>Chlorophyta</taxon>
        <taxon>Pyramimonadophyceae</taxon>
        <taxon>Pyramimonadales</taxon>
        <taxon>Pyramimonadaceae</taxon>
        <taxon>Cymbomonas</taxon>
    </lineage>
</organism>
<evidence type="ECO:0000313" key="3">
    <source>
        <dbReference type="Proteomes" id="UP001190700"/>
    </source>
</evidence>
<dbReference type="InterPro" id="IPR036770">
    <property type="entry name" value="Ankyrin_rpt-contain_sf"/>
</dbReference>
<dbReference type="Proteomes" id="UP001190700">
    <property type="component" value="Unassembled WGS sequence"/>
</dbReference>
<name>A0AAE0FKY2_9CHLO</name>
<dbReference type="Gene3D" id="1.25.40.20">
    <property type="entry name" value="Ankyrin repeat-containing domain"/>
    <property type="match status" value="1"/>
</dbReference>
<dbReference type="InterPro" id="IPR002110">
    <property type="entry name" value="Ankyrin_rpt"/>
</dbReference>
<evidence type="ECO:0000313" key="2">
    <source>
        <dbReference type="EMBL" id="KAK3261609.1"/>
    </source>
</evidence>
<dbReference type="PROSITE" id="PS50297">
    <property type="entry name" value="ANK_REP_REGION"/>
    <property type="match status" value="1"/>
</dbReference>